<protein>
    <recommendedName>
        <fullName evidence="1">Replication initiation protein-like C-terminal domain-containing protein</fullName>
    </recommendedName>
</protein>
<evidence type="ECO:0000259" key="1">
    <source>
        <dbReference type="Pfam" id="PF02486"/>
    </source>
</evidence>
<dbReference type="AlphaFoldDB" id="A0A090ADF0"/>
<organism evidence="2 3">
    <name type="scientific">Thioploca ingrica</name>
    <dbReference type="NCBI Taxonomy" id="40754"/>
    <lineage>
        <taxon>Bacteria</taxon>
        <taxon>Pseudomonadati</taxon>
        <taxon>Pseudomonadota</taxon>
        <taxon>Gammaproteobacteria</taxon>
        <taxon>Thiotrichales</taxon>
        <taxon>Thiotrichaceae</taxon>
        <taxon>Thioploca</taxon>
    </lineage>
</organism>
<gene>
    <name evidence="2" type="ORF">THII_1581</name>
</gene>
<dbReference type="HOGENOM" id="CLU_037950_0_0_6"/>
<dbReference type="Proteomes" id="UP000031623">
    <property type="component" value="Chromosome"/>
</dbReference>
<reference evidence="2 3" key="1">
    <citation type="journal article" date="2014" name="ISME J.">
        <title>Ecophysiology of Thioploca ingrica as revealed by the complete genome sequence supplemented with proteomic evidence.</title>
        <authorList>
            <person name="Kojima H."/>
            <person name="Ogura Y."/>
            <person name="Yamamoto N."/>
            <person name="Togashi T."/>
            <person name="Mori H."/>
            <person name="Watanabe T."/>
            <person name="Nemoto F."/>
            <person name="Kurokawa K."/>
            <person name="Hayashi T."/>
            <person name="Fukui M."/>
        </authorList>
    </citation>
    <scope>NUCLEOTIDE SEQUENCE [LARGE SCALE GENOMIC DNA]</scope>
</reference>
<dbReference type="InterPro" id="IPR003491">
    <property type="entry name" value="REP-like_C"/>
</dbReference>
<dbReference type="KEGG" id="tig:THII_1581"/>
<proteinExistence type="predicted"/>
<feature type="domain" description="Replication initiation protein-like C-terminal" evidence="1">
    <location>
        <begin position="145"/>
        <end position="299"/>
    </location>
</feature>
<dbReference type="STRING" id="40754.THII_1581"/>
<sequence>MDLLMKEQELSLVTKNEDLWEEAPVPIAVTSKAQAFVDTVSFTFLENYYSEAVLEKKDLTISLLSQQLTQVFGYGLSQERPPLRRYKQCFRLGNKSAENWGLVGLGGKTQAKTILVQIYGEGCLAAATGWENRLFQWLQKLPRMRLTRVDLAIDVKAEFYSVEQANRDWEAGKFNIRGRLPRRERVNFDNPHEGRTIYIGSRQGGKYARIYEKGKQLGDQHSDRVRVEVEWHNHHRVLPADMLINTNQYLAGSYPILRELLQEAQPLTIPTQVQAHQIAYENSIELIKRQFGAYIYAMQFVEESPQKIVEKLVRPAKTPHGLPKRLLMPHWDPQYALNQSLVQLRQKSVKKN</sequence>
<name>A0A090ADF0_9GAMM</name>
<keyword evidence="3" id="KW-1185">Reference proteome</keyword>
<evidence type="ECO:0000313" key="3">
    <source>
        <dbReference type="Proteomes" id="UP000031623"/>
    </source>
</evidence>
<evidence type="ECO:0000313" key="2">
    <source>
        <dbReference type="EMBL" id="BAP55878.1"/>
    </source>
</evidence>
<accession>A0A090ADF0</accession>
<dbReference type="EMBL" id="AP014633">
    <property type="protein sequence ID" value="BAP55878.1"/>
    <property type="molecule type" value="Genomic_DNA"/>
</dbReference>
<dbReference type="Pfam" id="PF02486">
    <property type="entry name" value="Rep_trans"/>
    <property type="match status" value="1"/>
</dbReference>